<dbReference type="PROSITE" id="PS51880">
    <property type="entry name" value="TGS"/>
    <property type="match status" value="1"/>
</dbReference>
<dbReference type="SUPFAM" id="SSF81301">
    <property type="entry name" value="Nucleotidyltransferase"/>
    <property type="match status" value="1"/>
</dbReference>
<dbReference type="GO" id="GO:0005886">
    <property type="term" value="C:plasma membrane"/>
    <property type="evidence" value="ECO:0007669"/>
    <property type="project" value="TreeGrafter"/>
</dbReference>
<name>A0A933DU84_9BACT</name>
<comment type="similarity">
    <text evidence="1">Belongs to the relA/spoT family.</text>
</comment>
<dbReference type="Gene3D" id="1.10.3210.10">
    <property type="entry name" value="Hypothetical protein af1432"/>
    <property type="match status" value="1"/>
</dbReference>
<accession>A0A933DU84</accession>
<organism evidence="3 4">
    <name type="scientific">Candidatus Sungiibacteriota bacterium</name>
    <dbReference type="NCBI Taxonomy" id="2750080"/>
    <lineage>
        <taxon>Bacteria</taxon>
        <taxon>Candidatus Sungiibacteriota</taxon>
    </lineage>
</organism>
<comment type="caution">
    <text evidence="3">The sequence shown here is derived from an EMBL/GenBank/DDBJ whole genome shotgun (WGS) entry which is preliminary data.</text>
</comment>
<dbReference type="Pfam" id="PF04607">
    <property type="entry name" value="RelA_SpoT"/>
    <property type="match status" value="1"/>
</dbReference>
<sequence length="508" mass="57173">MGLETLLEKIKSSHGDAFDYGLVERAYRFAEEAHSLEAGKSGDDAMTRPAAVAMRLAEWRLDPAAIAASLLHDVAADTPITRRDIEKRFGSEVAFLVGALAKLKTVHYTPLEARADGAAAPTKRRGLPLTGQAENLRKMVLALAEDIRVVIIKLFDRLHALETVSSLAPDDQRRMAKETIELYAPLANRLGMGEIKGQLEDLAFPVVYPEEYQWLHKQVKEPLEERRRFAERLIPEIRELLVRENVSPSDVHARAKHWYSLWRKLERYDKNLESIYDLVALRIIVPAVEQCYAALGAIHARFPPLPGRIKDYIALPKVNGYRSLHTTIFGPEGKITEIQIRTPEMHREAEGGIAAHWAYSEEGEKQARSSGASTLQRSRDLTWINQLREWHAHFQDAGEFVESLKIDFFKDRIFVFTPKGEVIDLPEGATPVDFAYHIHSAIGDQAAGAKVNGKMASLSSALKNSDIVEILTQKNKKPSRQWLEFVKTSIARKHIQSALKKPVGARYT</sequence>
<protein>
    <submittedName>
        <fullName evidence="3">Bifunctional (P)ppGpp synthetase/guanosine-3',5'-bis(Diphosphate) 3'-pyrophosphohydrolase</fullName>
    </submittedName>
</protein>
<dbReference type="Proteomes" id="UP000756703">
    <property type="component" value="Unassembled WGS sequence"/>
</dbReference>
<dbReference type="InterPro" id="IPR012676">
    <property type="entry name" value="TGS-like"/>
</dbReference>
<dbReference type="CDD" id="cd01668">
    <property type="entry name" value="TGS_RSH"/>
    <property type="match status" value="1"/>
</dbReference>
<evidence type="ECO:0000313" key="3">
    <source>
        <dbReference type="EMBL" id="MBI4132718.1"/>
    </source>
</evidence>
<dbReference type="CDD" id="cd05399">
    <property type="entry name" value="NT_Rel-Spo_like"/>
    <property type="match status" value="1"/>
</dbReference>
<dbReference type="AlphaFoldDB" id="A0A933DU84"/>
<dbReference type="FunFam" id="1.10.3210.10:FF:000001">
    <property type="entry name" value="GTP pyrophosphokinase RelA"/>
    <property type="match status" value="1"/>
</dbReference>
<dbReference type="InterPro" id="IPR004811">
    <property type="entry name" value="RelA/Spo_fam"/>
</dbReference>
<dbReference type="Gene3D" id="3.10.20.30">
    <property type="match status" value="1"/>
</dbReference>
<dbReference type="SMART" id="SM00954">
    <property type="entry name" value="RelA_SpoT"/>
    <property type="match status" value="1"/>
</dbReference>
<proteinExistence type="inferred from homology"/>
<reference evidence="3" key="1">
    <citation type="submission" date="2020-07" db="EMBL/GenBank/DDBJ databases">
        <title>Huge and variable diversity of episymbiotic CPR bacteria and DPANN archaea in groundwater ecosystems.</title>
        <authorList>
            <person name="He C.Y."/>
            <person name="Keren R."/>
            <person name="Whittaker M."/>
            <person name="Farag I.F."/>
            <person name="Doudna J."/>
            <person name="Cate J.H.D."/>
            <person name="Banfield J.F."/>
        </authorList>
    </citation>
    <scope>NUCLEOTIDE SEQUENCE</scope>
    <source>
        <strain evidence="3">NC_groundwater_1225_Ag_S-0.1um_56_177</strain>
    </source>
</reference>
<evidence type="ECO:0000256" key="1">
    <source>
        <dbReference type="RuleBase" id="RU003847"/>
    </source>
</evidence>
<dbReference type="FunFam" id="3.10.20.30:FF:000002">
    <property type="entry name" value="GTP pyrophosphokinase (RelA/SpoT)"/>
    <property type="match status" value="1"/>
</dbReference>
<dbReference type="PANTHER" id="PTHR21262">
    <property type="entry name" value="GUANOSINE-3',5'-BIS DIPHOSPHATE 3'-PYROPHOSPHOHYDROLASE"/>
    <property type="match status" value="1"/>
</dbReference>
<feature type="domain" description="TGS" evidence="2">
    <location>
        <begin position="411"/>
        <end position="472"/>
    </location>
</feature>
<comment type="function">
    <text evidence="1">In eubacteria ppGpp (guanosine 3'-diphosphate 5'-diphosphate) is a mediator of the stringent response that coordinates a variety of cellular activities in response to changes in nutritional abundance.</text>
</comment>
<dbReference type="InterPro" id="IPR012675">
    <property type="entry name" value="Beta-grasp_dom_sf"/>
</dbReference>
<dbReference type="SUPFAM" id="SSF109604">
    <property type="entry name" value="HD-domain/PDEase-like"/>
    <property type="match status" value="1"/>
</dbReference>
<dbReference type="GO" id="GO:0015969">
    <property type="term" value="P:guanosine tetraphosphate metabolic process"/>
    <property type="evidence" value="ECO:0007669"/>
    <property type="project" value="InterPro"/>
</dbReference>
<dbReference type="SUPFAM" id="SSF81271">
    <property type="entry name" value="TGS-like"/>
    <property type="match status" value="1"/>
</dbReference>
<dbReference type="InterPro" id="IPR004095">
    <property type="entry name" value="TGS"/>
</dbReference>
<gene>
    <name evidence="3" type="ORF">HY473_01290</name>
</gene>
<dbReference type="FunFam" id="3.30.460.10:FF:000001">
    <property type="entry name" value="GTP pyrophosphokinase RelA"/>
    <property type="match status" value="1"/>
</dbReference>
<dbReference type="Pfam" id="PF02824">
    <property type="entry name" value="TGS"/>
    <property type="match status" value="1"/>
</dbReference>
<dbReference type="InterPro" id="IPR033655">
    <property type="entry name" value="TGS_RelA/SpoT"/>
</dbReference>
<dbReference type="NCBIfam" id="TIGR00691">
    <property type="entry name" value="spoT_relA"/>
    <property type="match status" value="1"/>
</dbReference>
<dbReference type="InterPro" id="IPR043519">
    <property type="entry name" value="NT_sf"/>
</dbReference>
<dbReference type="EMBL" id="JACQMI010000010">
    <property type="protein sequence ID" value="MBI4132718.1"/>
    <property type="molecule type" value="Genomic_DNA"/>
</dbReference>
<dbReference type="Gene3D" id="3.30.460.10">
    <property type="entry name" value="Beta Polymerase, domain 2"/>
    <property type="match status" value="1"/>
</dbReference>
<dbReference type="InterPro" id="IPR007685">
    <property type="entry name" value="RelA_SpoT"/>
</dbReference>
<evidence type="ECO:0000313" key="4">
    <source>
        <dbReference type="Proteomes" id="UP000756703"/>
    </source>
</evidence>
<dbReference type="Pfam" id="PF13328">
    <property type="entry name" value="HD_4"/>
    <property type="match status" value="1"/>
</dbReference>
<evidence type="ECO:0000259" key="2">
    <source>
        <dbReference type="PROSITE" id="PS51880"/>
    </source>
</evidence>
<dbReference type="PANTHER" id="PTHR21262:SF31">
    <property type="entry name" value="GTP PYROPHOSPHOKINASE"/>
    <property type="match status" value="1"/>
</dbReference>